<dbReference type="EMBL" id="DS995801">
    <property type="protein sequence ID" value="EGE09339.1"/>
    <property type="molecule type" value="Genomic_DNA"/>
</dbReference>
<name>F2Q5C1_TRIEC</name>
<dbReference type="AlphaFoldDB" id="F2Q5C1"/>
<protein>
    <submittedName>
        <fullName evidence="2">Uncharacterized protein</fullName>
    </submittedName>
</protein>
<evidence type="ECO:0000313" key="2">
    <source>
        <dbReference type="EMBL" id="EGE09339.1"/>
    </source>
</evidence>
<accession>F2Q5C1</accession>
<evidence type="ECO:0000256" key="1">
    <source>
        <dbReference type="SAM" id="MobiDB-lite"/>
    </source>
</evidence>
<reference evidence="3" key="1">
    <citation type="journal article" date="2012" name="MBio">
        <title>Comparative genome analysis of Trichophyton rubrum and related dermatophytes reveals candidate genes involved in infection.</title>
        <authorList>
            <person name="Martinez D.A."/>
            <person name="Oliver B.G."/>
            <person name="Graeser Y."/>
            <person name="Goldberg J.M."/>
            <person name="Li W."/>
            <person name="Martinez-Rossi N.M."/>
            <person name="Monod M."/>
            <person name="Shelest E."/>
            <person name="Barton R.C."/>
            <person name="Birch E."/>
            <person name="Brakhage A.A."/>
            <person name="Chen Z."/>
            <person name="Gurr S.J."/>
            <person name="Heiman D."/>
            <person name="Heitman J."/>
            <person name="Kosti I."/>
            <person name="Rossi A."/>
            <person name="Saif S."/>
            <person name="Samalova M."/>
            <person name="Saunders C.W."/>
            <person name="Shea T."/>
            <person name="Summerbell R.C."/>
            <person name="Xu J."/>
            <person name="Young S."/>
            <person name="Zeng Q."/>
            <person name="Birren B.W."/>
            <person name="Cuomo C.A."/>
            <person name="White T.C."/>
        </authorList>
    </citation>
    <scope>NUCLEOTIDE SEQUENCE [LARGE SCALE GENOMIC DNA]</scope>
    <source>
        <strain evidence="3">ATCC MYA-4606 / CBS 127.97</strain>
    </source>
</reference>
<feature type="compositionally biased region" description="Gly residues" evidence="1">
    <location>
        <begin position="1"/>
        <end position="10"/>
    </location>
</feature>
<evidence type="ECO:0000313" key="3">
    <source>
        <dbReference type="Proteomes" id="UP000009169"/>
    </source>
</evidence>
<gene>
    <name evidence="2" type="ORF">TEQG_08287</name>
</gene>
<organism evidence="2 3">
    <name type="scientific">Trichophyton equinum (strain ATCC MYA-4606 / CBS 127.97)</name>
    <name type="common">Horse ringworm fungus</name>
    <dbReference type="NCBI Taxonomy" id="559882"/>
    <lineage>
        <taxon>Eukaryota</taxon>
        <taxon>Fungi</taxon>
        <taxon>Dikarya</taxon>
        <taxon>Ascomycota</taxon>
        <taxon>Pezizomycotina</taxon>
        <taxon>Eurotiomycetes</taxon>
        <taxon>Eurotiomycetidae</taxon>
        <taxon>Onygenales</taxon>
        <taxon>Arthrodermataceae</taxon>
        <taxon>Trichophyton</taxon>
    </lineage>
</organism>
<sequence length="112" mass="12608">MAIDAGGEGSGLVKKRVRRTAERQLTKKNEDELTARDAMSESGDTEHSTTQHDTAHHSTAQKEQLFFTATLYRQQALASRYARPPPLRVLWYADSKGVSYHMQLYACINPRG</sequence>
<keyword evidence="3" id="KW-1185">Reference proteome</keyword>
<dbReference type="HOGENOM" id="CLU_2147647_0_0_1"/>
<proteinExistence type="predicted"/>
<feature type="region of interest" description="Disordered" evidence="1">
    <location>
        <begin position="1"/>
        <end position="60"/>
    </location>
</feature>
<dbReference type="VEuPathDB" id="FungiDB:TEQG_08287"/>
<feature type="compositionally biased region" description="Basic and acidic residues" evidence="1">
    <location>
        <begin position="19"/>
        <end position="56"/>
    </location>
</feature>
<dbReference type="Proteomes" id="UP000009169">
    <property type="component" value="Unassembled WGS sequence"/>
</dbReference>